<keyword evidence="4" id="KW-1003">Cell membrane</keyword>
<dbReference type="InterPro" id="IPR003440">
    <property type="entry name" value="Glyco_trans_48_dom"/>
</dbReference>
<feature type="transmembrane region" description="Helical" evidence="15">
    <location>
        <begin position="561"/>
        <end position="581"/>
    </location>
</feature>
<keyword evidence="8" id="KW-0133">Cell shape</keyword>
<organism evidence="17 18">
    <name type="scientific">Hibiscus trionum</name>
    <name type="common">Flower of an hour</name>
    <dbReference type="NCBI Taxonomy" id="183268"/>
    <lineage>
        <taxon>Eukaryota</taxon>
        <taxon>Viridiplantae</taxon>
        <taxon>Streptophyta</taxon>
        <taxon>Embryophyta</taxon>
        <taxon>Tracheophyta</taxon>
        <taxon>Spermatophyta</taxon>
        <taxon>Magnoliopsida</taxon>
        <taxon>eudicotyledons</taxon>
        <taxon>Gunneridae</taxon>
        <taxon>Pentapetalae</taxon>
        <taxon>rosids</taxon>
        <taxon>malvids</taxon>
        <taxon>Malvales</taxon>
        <taxon>Malvaceae</taxon>
        <taxon>Malvoideae</taxon>
        <taxon>Hibiscus</taxon>
    </lineage>
</organism>
<dbReference type="GO" id="GO:0005886">
    <property type="term" value="C:plasma membrane"/>
    <property type="evidence" value="ECO:0007669"/>
    <property type="project" value="UniProtKB-SubCell"/>
</dbReference>
<dbReference type="EC" id="2.4.1.34" evidence="3"/>
<evidence type="ECO:0000256" key="7">
    <source>
        <dbReference type="ARBA" id="ARBA00022692"/>
    </source>
</evidence>
<feature type="transmembrane region" description="Helical" evidence="15">
    <location>
        <begin position="638"/>
        <end position="661"/>
    </location>
</feature>
<evidence type="ECO:0000256" key="12">
    <source>
        <dbReference type="ARBA" id="ARBA00032165"/>
    </source>
</evidence>
<keyword evidence="6" id="KW-0808">Transferase</keyword>
<feature type="compositionally biased region" description="Basic and acidic residues" evidence="14">
    <location>
        <begin position="475"/>
        <end position="486"/>
    </location>
</feature>
<dbReference type="OrthoDB" id="1880850at2759"/>
<feature type="transmembrane region" description="Helical" evidence="15">
    <location>
        <begin position="601"/>
        <end position="618"/>
    </location>
</feature>
<evidence type="ECO:0000256" key="13">
    <source>
        <dbReference type="ARBA" id="ARBA00047777"/>
    </source>
</evidence>
<dbReference type="Pfam" id="PF02364">
    <property type="entry name" value="Glucan_synthase"/>
    <property type="match status" value="2"/>
</dbReference>
<dbReference type="PANTHER" id="PTHR12741">
    <property type="entry name" value="LYST-INTERACTING PROTEIN LIP5 DOPAMINE RESPONSIVE PROTEIN DRG-1"/>
    <property type="match status" value="1"/>
</dbReference>
<dbReference type="PANTHER" id="PTHR12741:SF22">
    <property type="entry name" value="CALLOSE SYNTHASE 8-RELATED"/>
    <property type="match status" value="1"/>
</dbReference>
<keyword evidence="7 15" id="KW-0812">Transmembrane</keyword>
<dbReference type="Gene3D" id="1.25.40.270">
    <property type="entry name" value="Vacuolar protein sorting-associated protein vta1"/>
    <property type="match status" value="1"/>
</dbReference>
<evidence type="ECO:0000259" key="16">
    <source>
        <dbReference type="SMART" id="SM01205"/>
    </source>
</evidence>
<evidence type="ECO:0000256" key="2">
    <source>
        <dbReference type="ARBA" id="ARBA00009040"/>
    </source>
</evidence>
<feature type="transmembrane region" description="Helical" evidence="15">
    <location>
        <begin position="700"/>
        <end position="721"/>
    </location>
</feature>
<dbReference type="EMBL" id="BSYR01000003">
    <property type="protein sequence ID" value="GMI65571.1"/>
    <property type="molecule type" value="Genomic_DNA"/>
</dbReference>
<dbReference type="Proteomes" id="UP001165190">
    <property type="component" value="Unassembled WGS sequence"/>
</dbReference>
<dbReference type="GO" id="GO:0006075">
    <property type="term" value="P:(1-&gt;3)-beta-D-glucan biosynthetic process"/>
    <property type="evidence" value="ECO:0007669"/>
    <property type="project" value="InterPro"/>
</dbReference>
<dbReference type="InterPro" id="IPR058851">
    <property type="entry name" value="CALS1_helical"/>
</dbReference>
<feature type="transmembrane region" description="Helical" evidence="15">
    <location>
        <begin position="1531"/>
        <end position="1553"/>
    </location>
</feature>
<dbReference type="GO" id="GO:0000148">
    <property type="term" value="C:1,3-beta-D-glucan synthase complex"/>
    <property type="evidence" value="ECO:0007669"/>
    <property type="project" value="InterPro"/>
</dbReference>
<evidence type="ECO:0000313" key="17">
    <source>
        <dbReference type="EMBL" id="GMI65571.1"/>
    </source>
</evidence>
<comment type="similarity">
    <text evidence="2">Belongs to the glycosyltransferase 48 family.</text>
</comment>
<evidence type="ECO:0000256" key="1">
    <source>
        <dbReference type="ARBA" id="ARBA00004651"/>
    </source>
</evidence>
<evidence type="ECO:0000256" key="10">
    <source>
        <dbReference type="ARBA" id="ARBA00023136"/>
    </source>
</evidence>
<name>A0A9W7LIK3_HIBTR</name>
<keyword evidence="11" id="KW-0961">Cell wall biogenesis/degradation</keyword>
<dbReference type="InterPro" id="IPR023175">
    <property type="entry name" value="Vta1/CALS_N_sf"/>
</dbReference>
<evidence type="ECO:0000256" key="8">
    <source>
        <dbReference type="ARBA" id="ARBA00022960"/>
    </source>
</evidence>
<keyword evidence="18" id="KW-1185">Reference proteome</keyword>
<dbReference type="SMART" id="SM01205">
    <property type="entry name" value="FKS1_dom1"/>
    <property type="match status" value="1"/>
</dbReference>
<feature type="transmembrane region" description="Helical" evidence="15">
    <location>
        <begin position="774"/>
        <end position="793"/>
    </location>
</feature>
<feature type="domain" description="1,3-beta-glucan synthase component FKS1-like" evidence="16">
    <location>
        <begin position="338"/>
        <end position="454"/>
    </location>
</feature>
<dbReference type="GO" id="GO:0003843">
    <property type="term" value="F:1,3-beta-D-glucan synthase activity"/>
    <property type="evidence" value="ECO:0007669"/>
    <property type="project" value="UniProtKB-EC"/>
</dbReference>
<proteinExistence type="inferred from homology"/>
<keyword evidence="10 15" id="KW-0472">Membrane</keyword>
<feature type="region of interest" description="Disordered" evidence="14">
    <location>
        <begin position="19"/>
        <end position="47"/>
    </location>
</feature>
<evidence type="ECO:0000256" key="6">
    <source>
        <dbReference type="ARBA" id="ARBA00022679"/>
    </source>
</evidence>
<accession>A0A9W7LIK3</accession>
<dbReference type="GO" id="GO:0071555">
    <property type="term" value="P:cell wall organization"/>
    <property type="evidence" value="ECO:0007669"/>
    <property type="project" value="UniProtKB-KW"/>
</dbReference>
<dbReference type="Pfam" id="PF25968">
    <property type="entry name" value="CALS1"/>
    <property type="match status" value="1"/>
</dbReference>
<feature type="transmembrane region" description="Helical" evidence="15">
    <location>
        <begin position="1705"/>
        <end position="1724"/>
    </location>
</feature>
<feature type="transmembrane region" description="Helical" evidence="15">
    <location>
        <begin position="1808"/>
        <end position="1825"/>
    </location>
</feature>
<comment type="caution">
    <text evidence="17">The sequence shown here is derived from an EMBL/GenBank/DDBJ whole genome shotgun (WGS) entry which is preliminary data.</text>
</comment>
<protein>
    <recommendedName>
        <fullName evidence="12">1,3-beta-glucan synthase</fullName>
        <ecNumber evidence="3">2.4.1.34</ecNumber>
    </recommendedName>
    <alternativeName>
        <fullName evidence="12">1,3-beta-glucan synthase</fullName>
    </alternativeName>
</protein>
<evidence type="ECO:0000256" key="14">
    <source>
        <dbReference type="SAM" id="MobiDB-lite"/>
    </source>
</evidence>
<comment type="catalytic activity">
    <reaction evidence="13">
        <text>[(1-&gt;3)-beta-D-glucosyl](n) + UDP-alpha-D-glucose = [(1-&gt;3)-beta-D-glucosyl](n+1) + UDP + H(+)</text>
        <dbReference type="Rhea" id="RHEA:21476"/>
        <dbReference type="Rhea" id="RHEA-COMP:11146"/>
        <dbReference type="Rhea" id="RHEA-COMP:14303"/>
        <dbReference type="ChEBI" id="CHEBI:15378"/>
        <dbReference type="ChEBI" id="CHEBI:37671"/>
        <dbReference type="ChEBI" id="CHEBI:58223"/>
        <dbReference type="ChEBI" id="CHEBI:58885"/>
        <dbReference type="EC" id="2.4.1.34"/>
    </reaction>
</comment>
<gene>
    <name evidence="17" type="ORF">HRI_000226400</name>
</gene>
<dbReference type="Pfam" id="PF04652">
    <property type="entry name" value="Vta1"/>
    <property type="match status" value="1"/>
</dbReference>
<reference evidence="17" key="1">
    <citation type="submission" date="2023-05" db="EMBL/GenBank/DDBJ databases">
        <title>Genome and transcriptome analyses reveal genes involved in the formation of fine ridges on petal epidermal cells in Hibiscus trionum.</title>
        <authorList>
            <person name="Koshimizu S."/>
            <person name="Masuda S."/>
            <person name="Ishii T."/>
            <person name="Shirasu K."/>
            <person name="Hoshino A."/>
            <person name="Arita M."/>
        </authorList>
    </citation>
    <scope>NUCLEOTIDE SEQUENCE</scope>
    <source>
        <strain evidence="17">Hamamatsu line</strain>
    </source>
</reference>
<evidence type="ECO:0000313" key="18">
    <source>
        <dbReference type="Proteomes" id="UP001165190"/>
    </source>
</evidence>
<dbReference type="Pfam" id="PF14288">
    <property type="entry name" value="FKS1_dom1"/>
    <property type="match status" value="1"/>
</dbReference>
<keyword evidence="5" id="KW-0328">Glycosyltransferase</keyword>
<dbReference type="InterPro" id="IPR026899">
    <property type="entry name" value="FKS1-like_dom1"/>
</dbReference>
<feature type="transmembrane region" description="Helical" evidence="15">
    <location>
        <begin position="1872"/>
        <end position="1893"/>
    </location>
</feature>
<comment type="subcellular location">
    <subcellularLocation>
        <location evidence="1">Cell membrane</location>
        <topology evidence="1">Multi-pass membrane protein</topology>
    </subcellularLocation>
</comment>
<feature type="transmembrane region" description="Helical" evidence="15">
    <location>
        <begin position="1845"/>
        <end position="1865"/>
    </location>
</feature>
<evidence type="ECO:0000256" key="5">
    <source>
        <dbReference type="ARBA" id="ARBA00022676"/>
    </source>
</evidence>
<evidence type="ECO:0000256" key="3">
    <source>
        <dbReference type="ARBA" id="ARBA00012589"/>
    </source>
</evidence>
<feature type="transmembrane region" description="Helical" evidence="15">
    <location>
        <begin position="1913"/>
        <end position="1934"/>
    </location>
</feature>
<evidence type="ECO:0000256" key="11">
    <source>
        <dbReference type="ARBA" id="ARBA00023316"/>
    </source>
</evidence>
<evidence type="ECO:0000256" key="4">
    <source>
        <dbReference type="ARBA" id="ARBA00022475"/>
    </source>
</evidence>
<evidence type="ECO:0000256" key="9">
    <source>
        <dbReference type="ARBA" id="ARBA00022989"/>
    </source>
</evidence>
<feature type="transmembrane region" description="Helical" evidence="15">
    <location>
        <begin position="1775"/>
        <end position="1796"/>
    </location>
</feature>
<dbReference type="GO" id="GO:0008360">
    <property type="term" value="P:regulation of cell shape"/>
    <property type="evidence" value="ECO:0007669"/>
    <property type="project" value="UniProtKB-KW"/>
</dbReference>
<dbReference type="InterPro" id="IPR039431">
    <property type="entry name" value="Vta1/CALS_N"/>
</dbReference>
<evidence type="ECO:0000256" key="15">
    <source>
        <dbReference type="SAM" id="Phobius"/>
    </source>
</evidence>
<feature type="region of interest" description="Disordered" evidence="14">
    <location>
        <begin position="471"/>
        <end position="494"/>
    </location>
</feature>
<sequence length="1964" mass="226579">MSNEIVPVEPIEEPRLDKRPVLYYEDEGEGSKGGMRSLTYGESSSSGSGGYVPEVFNSESLPSNLASEIQRFLRVANMLEWKAPRVAYLCRFHAFEIAHSLDRNSTGRKVRQFKTLLLQRLERDEETSKTTRQEPSDARELKRVYDENRRYINQHAETFDLENSHGVKLLDASRIVSVLYEVLKTVIAGPQALADRDSIRVKSELFAYNILPLDHGGIQQAIMKFPEIKLAIGVIRNVRGLPPTENLPKRGTFVDSFEFLQYAFGFQKESVANQREHLILLLANVLSRQPKNPSTLKIIDASIDELMRKFFKNYTNWCKYLVRKSSIRLPCVKQDAQQYKILYIGLYLLIWGEAANLRLMPECLCYIFHHMAYELHGMLTGAVSMTTGETVTPAYGGSHESFLSNVVTPIYEVIQKEAQKNKHGTADHTTWRNYDDLNEFFWSPDCFQIGWPMRLEHDFFCIESPKKQKVKTSKSSREKRKEKGTEEESELNDASLEDNREPKWLGKTNFVEIRSFWQVFRSFDRMWSFFILSLQAMIIMACHDVGSPLEVFDAAVLEDVMSIFITSAVLKLIQAILEIIFTWKARNTMELSQKRIQVLRLGSAVIWTIVLPVVYAHSRRKYTCYSTQYESWLGEWCYSSYMVAVVIYLMTNAVDLVLFFVPAVSKYIEISNWKICKTLCRWAQPRLYVGRGMQETQISLFKYTFFWILVLSTKLVFSYSFEIKPLIAPTREIMKIGVQIYDWHELFPKVRNNAGAIVAVWTPIIVVYFMDTQIWYSVYCTVCGGLYGILHHLGEIRTLGMLRSRYHSLPSAFNRLIPPQSKKSRTKNFLENIFCKASKSEVLDQKFVLVWNQIISNFRSEDLISNREMDLMTIPTSGLFPGFIRWPIFLLANKFSTAVSIARDFVGKDEKLFKRIRKDEYMYFSVKECYESVKYILEILIVGDLEKSIVSNIVNEIERSIEESSFLKEFKMSALPALQSKFIELLELLVEGNENQSGKVVEILQDIFELLTNDMMENGHRIMDLIESSPEAGDDSSFFSRLIEPQLFESVASQTSICFPLPDDGPLIEQIKRLHLLLTVKDKAMDIPANLEARRRISFFATSLFMDMPSAPEVGSMLSFSVMTPHYMEDVNFSLKELQSSKGQVSIIFYMQKIFPDEWKNFLERMGYQNFNELIDDGKEEEIRRWASFRGQTLSRTVRGIMYYRQALKLQALLERPEYKDVLEDVNVVERNNPKLSAELDALADMKFTFVVSCQMFGSHKSSGDPRAEDIKELMIRYPALRVAYIEEKEEIVGDKPLKMVGDEPPKVYSSVLAKAVGTFDQVIYRIKLPGPPIIGEGKPENQNHAIIFTRGDALQTIDMNQDNYLEEALKMRNLLQEFLQNHGRRPPTILGLREHIFTGSVSSLAWFMSYQETSFVTIGQRLLANPLRVRFHYGHPDVFDRLFHITRGGISKASKTINLSEDVFAGFNSTLRRGCITYHEYLQVGKGRDVGLNQISRFEAKVANGNSEQTISRDIHRLGRRFDFFRMLSCYFTTIGFYFSSLISVLGIYVFLYGQLYLVLSGLQKALLIEARMHNIESLETALASQSFIQLGLLTGLPMVMEIGLEKGFLTALKDFVLMQLQLAAVFFTFSLGTKTHHFGRTLMYGGAQYIPTGRKVVVFHASFTENYRLYSRSHFVKGFELLLLLVVYDLFRRSYQSSMAYVLITYSVWFMTITWLFAPFLFNPSGFDWDKIVDDWKGWNKWINEQGGIGIRQDKSWQSWWNDEQAHLRRSGYGARLFEILLSIRFFLYQYGLVYHLDISQQSKNFLVYVLSWVVILAVFLTVKAVNIGRQLFSAHYHLMFRFFKAFLFLSIFAIVITLSVICELSSMDILVCSLAFLPTGWGLILVAQAVRPIIENTGFWHFTEVLAQAYDFGMGTILFSPIAVLAWLPIISAFQTRFLFNQAFNRHLQIQPILAGRKKQR</sequence>
<keyword evidence="9 15" id="KW-1133">Transmembrane helix</keyword>